<dbReference type="PANTHER" id="PTHR30158">
    <property type="entry name" value="ACRA/E-RELATED COMPONENT OF DRUG EFFLUX TRANSPORTER"/>
    <property type="match status" value="1"/>
</dbReference>
<dbReference type="InterPro" id="IPR058627">
    <property type="entry name" value="MdtA-like_C"/>
</dbReference>
<dbReference type="OrthoDB" id="9801814at2"/>
<evidence type="ECO:0000256" key="1">
    <source>
        <dbReference type="ARBA" id="ARBA00004196"/>
    </source>
</evidence>
<evidence type="ECO:0000256" key="2">
    <source>
        <dbReference type="ARBA" id="ARBA00009477"/>
    </source>
</evidence>
<feature type="domain" description="Multidrug resistance protein MdtA-like C-terminal permuted SH3" evidence="5">
    <location>
        <begin position="286"/>
        <end position="346"/>
    </location>
</feature>
<dbReference type="Gene3D" id="2.40.50.100">
    <property type="match status" value="1"/>
</dbReference>
<dbReference type="InterPro" id="IPR058625">
    <property type="entry name" value="MdtA-like_BSH"/>
</dbReference>
<dbReference type="Proteomes" id="UP000298517">
    <property type="component" value="Unassembled WGS sequence"/>
</dbReference>
<accession>A0A4Y8ATU2</accession>
<organism evidence="6 7">
    <name type="scientific">Gramella jeungdoensis</name>
    <dbReference type="NCBI Taxonomy" id="708091"/>
    <lineage>
        <taxon>Bacteria</taxon>
        <taxon>Pseudomonadati</taxon>
        <taxon>Bacteroidota</taxon>
        <taxon>Flavobacteriia</taxon>
        <taxon>Flavobacteriales</taxon>
        <taxon>Flavobacteriaceae</taxon>
        <taxon>Christiangramia</taxon>
    </lineage>
</organism>
<dbReference type="GO" id="GO:0046677">
    <property type="term" value="P:response to antibiotic"/>
    <property type="evidence" value="ECO:0007669"/>
    <property type="project" value="TreeGrafter"/>
</dbReference>
<dbReference type="Pfam" id="PF25944">
    <property type="entry name" value="Beta-barrel_RND"/>
    <property type="match status" value="1"/>
</dbReference>
<name>A0A4Y8ATU2_9FLAO</name>
<dbReference type="GO" id="GO:0022857">
    <property type="term" value="F:transmembrane transporter activity"/>
    <property type="evidence" value="ECO:0007669"/>
    <property type="project" value="InterPro"/>
</dbReference>
<evidence type="ECO:0000259" key="3">
    <source>
        <dbReference type="Pfam" id="PF25917"/>
    </source>
</evidence>
<dbReference type="RefSeq" id="WP_134248494.1">
    <property type="nucleotide sequence ID" value="NZ_SNQI01000003.1"/>
</dbReference>
<dbReference type="GO" id="GO:0030313">
    <property type="term" value="C:cell envelope"/>
    <property type="evidence" value="ECO:0007669"/>
    <property type="project" value="UniProtKB-SubCell"/>
</dbReference>
<comment type="subcellular location">
    <subcellularLocation>
        <location evidence="1">Cell envelope</location>
    </subcellularLocation>
</comment>
<evidence type="ECO:0000259" key="5">
    <source>
        <dbReference type="Pfam" id="PF25967"/>
    </source>
</evidence>
<dbReference type="GO" id="GO:0005886">
    <property type="term" value="C:plasma membrane"/>
    <property type="evidence" value="ECO:0007669"/>
    <property type="project" value="TreeGrafter"/>
</dbReference>
<dbReference type="InterPro" id="IPR058626">
    <property type="entry name" value="MdtA-like_b-barrel"/>
</dbReference>
<keyword evidence="7" id="KW-1185">Reference proteome</keyword>
<feature type="domain" description="Multidrug resistance protein MdtA-like barrel-sandwich hybrid" evidence="3">
    <location>
        <begin position="61"/>
        <end position="188"/>
    </location>
</feature>
<dbReference type="Pfam" id="PF25917">
    <property type="entry name" value="BSH_RND"/>
    <property type="match status" value="1"/>
</dbReference>
<evidence type="ECO:0000259" key="4">
    <source>
        <dbReference type="Pfam" id="PF25944"/>
    </source>
</evidence>
<comment type="caution">
    <text evidence="6">The sequence shown here is derived from an EMBL/GenBank/DDBJ whole genome shotgun (WGS) entry which is preliminary data.</text>
</comment>
<protein>
    <submittedName>
        <fullName evidence="6">Efflux RND transporter periplasmic adaptor subunit</fullName>
    </submittedName>
</protein>
<dbReference type="NCBIfam" id="TIGR01730">
    <property type="entry name" value="RND_mfp"/>
    <property type="match status" value="1"/>
</dbReference>
<dbReference type="EMBL" id="SNQI01000003">
    <property type="protein sequence ID" value="TEW74096.1"/>
    <property type="molecule type" value="Genomic_DNA"/>
</dbReference>
<comment type="similarity">
    <text evidence="2">Belongs to the membrane fusion protein (MFP) (TC 8.A.1) family.</text>
</comment>
<dbReference type="Gene3D" id="1.10.287.470">
    <property type="entry name" value="Helix hairpin bin"/>
    <property type="match status" value="1"/>
</dbReference>
<gene>
    <name evidence="6" type="ORF">E2488_11535</name>
</gene>
<sequence>MKKIFKYTIATLSVVFFISCKDNKPQQQQARGPIPFAVKAVEIEDAVVNQEYSVNLEGQQNVEIRPKVNGFIQKIYVDEGQLVKKGQLLFKLETQSLSQDAAAAKARINVAQVEVDRLIPLVERNIISKVQLETAKANLTQAKSNYSSIIATINYATITSPVNGVIGGLPYREGSLVGSTIAAPLTTVSDTKKVRAYFSMNEKELLNFSRTFTGQTMQEKINKIPEVSLVLIDDSNYQHKGKIETISGLINQRTGSTECRAIFSNPEGVLRSGGSGTIKIPFIEKNIILIPQIAVFEIQGKYHVYVVGDNNKVSSRVVEVKGTSELNYIVSSGLKEGELVVIEGVSKLAQGQEISPKK</sequence>
<dbReference type="Gene3D" id="2.40.420.20">
    <property type="match status" value="1"/>
</dbReference>
<dbReference type="Pfam" id="PF25967">
    <property type="entry name" value="RND-MFP_C"/>
    <property type="match status" value="1"/>
</dbReference>
<dbReference type="Gene3D" id="2.40.30.170">
    <property type="match status" value="1"/>
</dbReference>
<dbReference type="PROSITE" id="PS51257">
    <property type="entry name" value="PROKAR_LIPOPROTEIN"/>
    <property type="match status" value="1"/>
</dbReference>
<dbReference type="PANTHER" id="PTHR30158:SF23">
    <property type="entry name" value="MULTIDRUG RESISTANCE PROTEIN MEXA"/>
    <property type="match status" value="1"/>
</dbReference>
<proteinExistence type="inferred from homology"/>
<evidence type="ECO:0000313" key="7">
    <source>
        <dbReference type="Proteomes" id="UP000298517"/>
    </source>
</evidence>
<dbReference type="InterPro" id="IPR006143">
    <property type="entry name" value="RND_pump_MFP"/>
</dbReference>
<reference evidence="6 7" key="1">
    <citation type="journal article" date="2011" name="J. Microbiol.">
        <title>Gramella jeungdoensis sp. nov., isolated from a solar saltern in Korea.</title>
        <authorList>
            <person name="Joung Y."/>
            <person name="Kim H."/>
            <person name="Jang T."/>
            <person name="Ahn T.S."/>
            <person name="Joh K."/>
        </authorList>
    </citation>
    <scope>NUCLEOTIDE SEQUENCE [LARGE SCALE GENOMIC DNA]</scope>
    <source>
        <strain evidence="6 7">KCTC 23123</strain>
    </source>
</reference>
<dbReference type="AlphaFoldDB" id="A0A4Y8ATU2"/>
<feature type="domain" description="Multidrug resistance protein MdtA-like beta-barrel" evidence="4">
    <location>
        <begin position="221"/>
        <end position="273"/>
    </location>
</feature>
<dbReference type="SUPFAM" id="SSF111369">
    <property type="entry name" value="HlyD-like secretion proteins"/>
    <property type="match status" value="1"/>
</dbReference>
<evidence type="ECO:0000313" key="6">
    <source>
        <dbReference type="EMBL" id="TEW74096.1"/>
    </source>
</evidence>